<comment type="caution">
    <text evidence="2">The sequence shown here is derived from an EMBL/GenBank/DDBJ whole genome shotgun (WGS) entry which is preliminary data.</text>
</comment>
<keyword evidence="3" id="KW-1185">Reference proteome</keyword>
<dbReference type="EMBL" id="NMUH01003151">
    <property type="protein sequence ID" value="MQM04077.1"/>
    <property type="molecule type" value="Genomic_DNA"/>
</dbReference>
<organism evidence="2 3">
    <name type="scientific">Colocasia esculenta</name>
    <name type="common">Wild taro</name>
    <name type="synonym">Arum esculentum</name>
    <dbReference type="NCBI Taxonomy" id="4460"/>
    <lineage>
        <taxon>Eukaryota</taxon>
        <taxon>Viridiplantae</taxon>
        <taxon>Streptophyta</taxon>
        <taxon>Embryophyta</taxon>
        <taxon>Tracheophyta</taxon>
        <taxon>Spermatophyta</taxon>
        <taxon>Magnoliopsida</taxon>
        <taxon>Liliopsida</taxon>
        <taxon>Araceae</taxon>
        <taxon>Aroideae</taxon>
        <taxon>Colocasieae</taxon>
        <taxon>Colocasia</taxon>
    </lineage>
</organism>
<evidence type="ECO:0000313" key="3">
    <source>
        <dbReference type="Proteomes" id="UP000652761"/>
    </source>
</evidence>
<proteinExistence type="predicted"/>
<dbReference type="AlphaFoldDB" id="A0A843W9K7"/>
<protein>
    <submittedName>
        <fullName evidence="2">Uncharacterized protein</fullName>
    </submittedName>
</protein>
<evidence type="ECO:0000256" key="1">
    <source>
        <dbReference type="SAM" id="MobiDB-lite"/>
    </source>
</evidence>
<accession>A0A843W9K7</accession>
<dbReference type="Proteomes" id="UP000652761">
    <property type="component" value="Unassembled WGS sequence"/>
</dbReference>
<gene>
    <name evidence="2" type="ORF">Taro_036877</name>
</gene>
<feature type="region of interest" description="Disordered" evidence="1">
    <location>
        <begin position="48"/>
        <end position="76"/>
    </location>
</feature>
<sequence>MRTISYLNGSIIHPQSSPVAAVTVASSPTAQSDASLAEGSFNHRNLGNLKSGSYKDALQGSSKGKKVIEPCSGLLN</sequence>
<name>A0A843W9K7_COLES</name>
<reference evidence="2" key="1">
    <citation type="submission" date="2017-07" db="EMBL/GenBank/DDBJ databases">
        <title>Taro Niue Genome Assembly and Annotation.</title>
        <authorList>
            <person name="Atibalentja N."/>
            <person name="Keating K."/>
            <person name="Fields C.J."/>
        </authorList>
    </citation>
    <scope>NUCLEOTIDE SEQUENCE</scope>
    <source>
        <strain evidence="2">Niue_2</strain>
        <tissue evidence="2">Leaf</tissue>
    </source>
</reference>
<evidence type="ECO:0000313" key="2">
    <source>
        <dbReference type="EMBL" id="MQM04077.1"/>
    </source>
</evidence>